<dbReference type="SUPFAM" id="SSF52266">
    <property type="entry name" value="SGNH hydrolase"/>
    <property type="match status" value="1"/>
</dbReference>
<dbReference type="GO" id="GO:0016787">
    <property type="term" value="F:hydrolase activity"/>
    <property type="evidence" value="ECO:0007669"/>
    <property type="project" value="UniProtKB-KW"/>
</dbReference>
<dbReference type="Proteomes" id="UP000695264">
    <property type="component" value="Unassembled WGS sequence"/>
</dbReference>
<feature type="region of interest" description="Disordered" evidence="1">
    <location>
        <begin position="66"/>
        <end position="104"/>
    </location>
</feature>
<dbReference type="InterPro" id="IPR013830">
    <property type="entry name" value="SGNH_hydro"/>
</dbReference>
<evidence type="ECO:0000256" key="1">
    <source>
        <dbReference type="SAM" id="MobiDB-lite"/>
    </source>
</evidence>
<keyword evidence="4" id="KW-0378">Hydrolase</keyword>
<dbReference type="InterPro" id="IPR036514">
    <property type="entry name" value="SGNH_hydro_sf"/>
</dbReference>
<keyword evidence="2" id="KW-0812">Transmembrane</keyword>
<reference evidence="4 5" key="1">
    <citation type="submission" date="2020-03" db="EMBL/GenBank/DDBJ databases">
        <title>WGS of actinomycetes isolated from Thailand.</title>
        <authorList>
            <person name="Thawai C."/>
        </authorList>
    </citation>
    <scope>NUCLEOTIDE SEQUENCE [LARGE SCALE GENOMIC DNA]</scope>
    <source>
        <strain evidence="4 5">PLAI 1-29</strain>
    </source>
</reference>
<dbReference type="Pfam" id="PF13472">
    <property type="entry name" value="Lipase_GDSL_2"/>
    <property type="match status" value="1"/>
</dbReference>
<dbReference type="PANTHER" id="PTHR43784">
    <property type="entry name" value="GDSL-LIKE LIPASE/ACYLHYDROLASE, PUTATIVE (AFU_ORTHOLOGUE AFUA_2G00820)-RELATED"/>
    <property type="match status" value="1"/>
</dbReference>
<keyword evidence="2" id="KW-0472">Membrane</keyword>
<keyword evidence="2" id="KW-1133">Transmembrane helix</keyword>
<evidence type="ECO:0000256" key="2">
    <source>
        <dbReference type="SAM" id="Phobius"/>
    </source>
</evidence>
<feature type="domain" description="SGNH hydrolase-type esterase" evidence="3">
    <location>
        <begin position="280"/>
        <end position="472"/>
    </location>
</feature>
<accession>A0ABX1C4I3</accession>
<proteinExistence type="predicted"/>
<organism evidence="4 5">
    <name type="scientific">Streptomyces zingiberis</name>
    <dbReference type="NCBI Taxonomy" id="2053010"/>
    <lineage>
        <taxon>Bacteria</taxon>
        <taxon>Bacillati</taxon>
        <taxon>Actinomycetota</taxon>
        <taxon>Actinomycetes</taxon>
        <taxon>Kitasatosporales</taxon>
        <taxon>Streptomycetaceae</taxon>
        <taxon>Streptomyces</taxon>
    </lineage>
</organism>
<protein>
    <submittedName>
        <fullName evidence="4">SGNH/GDSL hydrolase family protein</fullName>
    </submittedName>
</protein>
<evidence type="ECO:0000313" key="5">
    <source>
        <dbReference type="Proteomes" id="UP000695264"/>
    </source>
</evidence>
<feature type="compositionally biased region" description="Low complexity" evidence="1">
    <location>
        <begin position="78"/>
        <end position="87"/>
    </location>
</feature>
<comment type="caution">
    <text evidence="4">The sequence shown here is derived from an EMBL/GenBank/DDBJ whole genome shotgun (WGS) entry which is preliminary data.</text>
</comment>
<name>A0ABX1C4I3_9ACTN</name>
<feature type="transmembrane region" description="Helical" evidence="2">
    <location>
        <begin position="41"/>
        <end position="61"/>
    </location>
</feature>
<dbReference type="CDD" id="cd01830">
    <property type="entry name" value="XynE_like"/>
    <property type="match status" value="1"/>
</dbReference>
<dbReference type="EMBL" id="JAATEN010000010">
    <property type="protein sequence ID" value="NJQ01834.1"/>
    <property type="molecule type" value="Genomic_DNA"/>
</dbReference>
<dbReference type="InterPro" id="IPR053140">
    <property type="entry name" value="GDSL_Rv0518-like"/>
</dbReference>
<feature type="region of interest" description="Disordered" evidence="1">
    <location>
        <begin position="1"/>
        <end position="34"/>
    </location>
</feature>
<dbReference type="Gene3D" id="3.40.50.1110">
    <property type="entry name" value="SGNH hydrolase"/>
    <property type="match status" value="1"/>
</dbReference>
<evidence type="ECO:0000259" key="3">
    <source>
        <dbReference type="Pfam" id="PF13472"/>
    </source>
</evidence>
<sequence>MENPGGEGQLAAADRERNRPGAPGSLARGDTPRVTKRNGSALLAALAAVVVLISVGIYVGVGGARSGGDPAAATRPQHNNNGASAHGNGNGNGNGGNNSAAPAATGRWVGTWSAAPAAAEPNSLHGHAGKSIRNVVHTSVGGTGVRVRLSNLYGTRPLSITAASVALAAAPSNPTAASDSLRRLTFAGRPAVSVPAGQEVVSDPVRFAVPAAADLLVSTYSPTSAGPATYHPYARQTSYLAEGDRTADPRGFAYTEQSPFWRYLTGVDVYSAEAEGTVVVIGDSITDGITSTAGANHRWPDFLAQRLREERGAPRYGVLNQGISGNRVLVDGSRFSPNNGPSGLSRFERDVLTRSEVQAVVLHLGINDILKTPRQLEAERIVEGLQQMVRQAHGRGIRVTGGTLLPFGGHRGYSAETETVRRQVNQAIRSGRVFDAVVDFDRALRDPAAPHRLLPAYDSGDHLHPSDEGFRAMAHALDLRDLKGSAPARL</sequence>
<evidence type="ECO:0000313" key="4">
    <source>
        <dbReference type="EMBL" id="NJQ01834.1"/>
    </source>
</evidence>
<dbReference type="PANTHER" id="PTHR43784:SF2">
    <property type="entry name" value="GDSL-LIKE LIPASE_ACYLHYDROLASE, PUTATIVE (AFU_ORTHOLOGUE AFUA_2G00820)-RELATED"/>
    <property type="match status" value="1"/>
</dbReference>
<gene>
    <name evidence="4" type="ORF">HCK00_15160</name>
</gene>
<keyword evidence="5" id="KW-1185">Reference proteome</keyword>